<keyword evidence="2" id="KW-0378">Hydrolase</keyword>
<dbReference type="PANTHER" id="PTHR23131">
    <property type="entry name" value="ENDORIBONUCLEASE LACTB2"/>
    <property type="match status" value="1"/>
</dbReference>
<dbReference type="RefSeq" id="WP_168886841.1">
    <property type="nucleotide sequence ID" value="NZ_JABAHY010000003.1"/>
</dbReference>
<keyword evidence="3" id="KW-1185">Reference proteome</keyword>
<evidence type="ECO:0000313" key="3">
    <source>
        <dbReference type="Proteomes" id="UP000523139"/>
    </source>
</evidence>
<dbReference type="Gene3D" id="3.60.15.10">
    <property type="entry name" value="Ribonuclease Z/Hydroxyacylglutathione hydrolase-like"/>
    <property type="match status" value="1"/>
</dbReference>
<dbReference type="PANTHER" id="PTHR23131:SF0">
    <property type="entry name" value="ENDORIBONUCLEASE LACTB2"/>
    <property type="match status" value="1"/>
</dbReference>
<reference evidence="2 3" key="1">
    <citation type="submission" date="2020-04" db="EMBL/GenBank/DDBJ databases">
        <title>Nesterenkonia sp. nov., isolated from marine sediment.</title>
        <authorList>
            <person name="Zhang G."/>
        </authorList>
    </citation>
    <scope>NUCLEOTIDE SEQUENCE [LARGE SCALE GENOMIC DNA]</scope>
    <source>
        <strain evidence="2 3">MY13</strain>
    </source>
</reference>
<sequence>MTTTTPLPPQVEVLTCDNPSPMTLEGTNSYLIGDPGAEEVVVVDPGPEGHPKHVADLVAAAGSRTVTEILVSHRHPDHFGAAKLLSAQTGAPVRGIDPDVCISGGDGTVLPLIDGEQVTVAGHSITVLHTPGHTSDSVSFWVPAANAMLTGDTVLGRGTTMLDYPDGTLTDYLATLEKLAEYGEAMLLPAHGPVHEQMGPVVQKYREHRLERLDQARQLLEEHGDLSAEELGVLVYGENPRVDQRIITKITAAQLEHLQRS</sequence>
<proteinExistence type="predicted"/>
<dbReference type="Proteomes" id="UP000523139">
    <property type="component" value="Unassembled WGS sequence"/>
</dbReference>
<feature type="domain" description="Metallo-beta-lactamase" evidence="1">
    <location>
        <begin position="26"/>
        <end position="191"/>
    </location>
</feature>
<dbReference type="SUPFAM" id="SSF56281">
    <property type="entry name" value="Metallo-hydrolase/oxidoreductase"/>
    <property type="match status" value="1"/>
</dbReference>
<evidence type="ECO:0000313" key="2">
    <source>
        <dbReference type="EMBL" id="NLS09339.1"/>
    </source>
</evidence>
<comment type="caution">
    <text evidence="2">The sequence shown here is derived from an EMBL/GenBank/DDBJ whole genome shotgun (WGS) entry which is preliminary data.</text>
</comment>
<accession>A0A7X8YD83</accession>
<dbReference type="InterPro" id="IPR036866">
    <property type="entry name" value="RibonucZ/Hydroxyglut_hydro"/>
</dbReference>
<dbReference type="InterPro" id="IPR001279">
    <property type="entry name" value="Metallo-B-lactamas"/>
</dbReference>
<dbReference type="GO" id="GO:0016787">
    <property type="term" value="F:hydrolase activity"/>
    <property type="evidence" value="ECO:0007669"/>
    <property type="project" value="UniProtKB-KW"/>
</dbReference>
<evidence type="ECO:0000259" key="1">
    <source>
        <dbReference type="SMART" id="SM00849"/>
    </source>
</evidence>
<dbReference type="EMBL" id="JABAHY010000003">
    <property type="protein sequence ID" value="NLS09339.1"/>
    <property type="molecule type" value="Genomic_DNA"/>
</dbReference>
<dbReference type="InterPro" id="IPR050662">
    <property type="entry name" value="Sec-metab_biosynth-thioest"/>
</dbReference>
<name>A0A7X8YD83_9MICC</name>
<dbReference type="AlphaFoldDB" id="A0A7X8YD83"/>
<dbReference type="SMART" id="SM00849">
    <property type="entry name" value="Lactamase_B"/>
    <property type="match status" value="1"/>
</dbReference>
<organism evidence="2 3">
    <name type="scientific">Nesterenkonia sedimenti</name>
    <dbReference type="NCBI Taxonomy" id="1463632"/>
    <lineage>
        <taxon>Bacteria</taxon>
        <taxon>Bacillati</taxon>
        <taxon>Actinomycetota</taxon>
        <taxon>Actinomycetes</taxon>
        <taxon>Micrococcales</taxon>
        <taxon>Micrococcaceae</taxon>
        <taxon>Nesterenkonia</taxon>
    </lineage>
</organism>
<dbReference type="CDD" id="cd16278">
    <property type="entry name" value="metallo-hydrolase-like_MBL-fold"/>
    <property type="match status" value="1"/>
</dbReference>
<protein>
    <submittedName>
        <fullName evidence="2">MBL fold metallo-hydrolase</fullName>
    </submittedName>
</protein>
<dbReference type="Pfam" id="PF00753">
    <property type="entry name" value="Lactamase_B"/>
    <property type="match status" value="1"/>
</dbReference>
<gene>
    <name evidence="2" type="ORF">HGQ17_04820</name>
</gene>